<dbReference type="EMBL" id="PQVG01000004">
    <property type="protein sequence ID" value="POY39859.1"/>
    <property type="molecule type" value="Genomic_DNA"/>
</dbReference>
<gene>
    <name evidence="1" type="ORF">C3L50_08490</name>
</gene>
<comment type="caution">
    <text evidence="1">The sequence shown here is derived from an EMBL/GenBank/DDBJ whole genome shotgun (WGS) entry which is preliminary data.</text>
</comment>
<evidence type="ECO:0000313" key="1">
    <source>
        <dbReference type="EMBL" id="POY39859.1"/>
    </source>
</evidence>
<protein>
    <submittedName>
        <fullName evidence="1">Uncharacterized protein</fullName>
    </submittedName>
</protein>
<name>A0A2S5AC16_9FLAO</name>
<dbReference type="Proteomes" id="UP000237310">
    <property type="component" value="Unassembled WGS sequence"/>
</dbReference>
<organism evidence="1 2">
    <name type="scientific">Flavobacterium alvei</name>
    <dbReference type="NCBI Taxonomy" id="2080416"/>
    <lineage>
        <taxon>Bacteria</taxon>
        <taxon>Pseudomonadati</taxon>
        <taxon>Bacteroidota</taxon>
        <taxon>Flavobacteriia</taxon>
        <taxon>Flavobacteriales</taxon>
        <taxon>Flavobacteriaceae</taxon>
        <taxon>Flavobacterium</taxon>
    </lineage>
</organism>
<reference evidence="1 2" key="1">
    <citation type="submission" date="2018-01" db="EMBL/GenBank/DDBJ databases">
        <authorList>
            <person name="Gaut B.S."/>
            <person name="Morton B.R."/>
            <person name="Clegg M.T."/>
            <person name="Duvall M.R."/>
        </authorList>
    </citation>
    <scope>NUCLEOTIDE SEQUENCE [LARGE SCALE GENOMIC DNA]</scope>
    <source>
        <strain evidence="1 2">HR-AY</strain>
    </source>
</reference>
<evidence type="ECO:0000313" key="2">
    <source>
        <dbReference type="Proteomes" id="UP000237310"/>
    </source>
</evidence>
<dbReference type="AlphaFoldDB" id="A0A2S5AC16"/>
<keyword evidence="2" id="KW-1185">Reference proteome</keyword>
<sequence>MFLGLTLFFALMIKAQPTTVPVENKITFFNSHISIPDDTYLKDINHLFDKYIGTWKGIYNNRNYTFIINQETHAYRGLLEDRLIMHYTITGVNSTIIEDTSTLLNESPFVIKGYIFNEITTQYILNYTGKNYKCGQSGQINISVNNLSQMKLNYFPNNNMIDDVDCPNLVGAEEIMPENGIWLTKQ</sequence>
<proteinExistence type="predicted"/>
<accession>A0A2S5AC16</accession>